<dbReference type="OrthoDB" id="5376804at2759"/>
<evidence type="ECO:0000256" key="1">
    <source>
        <dbReference type="SAM" id="MobiDB-lite"/>
    </source>
</evidence>
<name>A0A6A6GYI8_VIRVR</name>
<evidence type="ECO:0000313" key="4">
    <source>
        <dbReference type="Proteomes" id="UP000800092"/>
    </source>
</evidence>
<reference evidence="3" key="1">
    <citation type="journal article" date="2020" name="Stud. Mycol.">
        <title>101 Dothideomycetes genomes: a test case for predicting lifestyles and emergence of pathogens.</title>
        <authorList>
            <person name="Haridas S."/>
            <person name="Albert R."/>
            <person name="Binder M."/>
            <person name="Bloem J."/>
            <person name="Labutti K."/>
            <person name="Salamov A."/>
            <person name="Andreopoulos B."/>
            <person name="Baker S."/>
            <person name="Barry K."/>
            <person name="Bills G."/>
            <person name="Bluhm B."/>
            <person name="Cannon C."/>
            <person name="Castanera R."/>
            <person name="Culley D."/>
            <person name="Daum C."/>
            <person name="Ezra D."/>
            <person name="Gonzalez J."/>
            <person name="Henrissat B."/>
            <person name="Kuo A."/>
            <person name="Liang C."/>
            <person name="Lipzen A."/>
            <person name="Lutzoni F."/>
            <person name="Magnuson J."/>
            <person name="Mondo S."/>
            <person name="Nolan M."/>
            <person name="Ohm R."/>
            <person name="Pangilinan J."/>
            <person name="Park H.-J."/>
            <person name="Ramirez L."/>
            <person name="Alfaro M."/>
            <person name="Sun H."/>
            <person name="Tritt A."/>
            <person name="Yoshinaga Y."/>
            <person name="Zwiers L.-H."/>
            <person name="Turgeon B."/>
            <person name="Goodwin S."/>
            <person name="Spatafora J."/>
            <person name="Crous P."/>
            <person name="Grigoriev I."/>
        </authorList>
    </citation>
    <scope>NUCLEOTIDE SEQUENCE</scope>
    <source>
        <strain evidence="3">Tuck. ex Michener</strain>
    </source>
</reference>
<sequence>MPVSVPSATYNQVRNHNTDDGEDSEGDPPYTGEDYERSVSPVSEDSHLSNLVEPSVRIASRMEMPTSTQQLVEQPPPQEKRQRKLSGGEQSSSSRRKIRPRIEFSTWWWLEIAALSLSLASTLTLLLVFIIFNKKSLSHWQQHIRISPNTFASIFVVIATESLAVPVAQGIGQLKWSYFEEGPRTLEKLEVFDKASRGLIGGPPFLSKLWRWPYRDGRAKKSALLATLGVIISIAAIAVGPFAQRSVAMPIRRVSLGTTSASLPRAQIYDTGSDNMSVSRGVSSISGAILNGIYNLQSPVPYNCLTANCTWRTFTTLGVCSSCLDVANTAGVICGISGSRGETPSQTCDWITPGGLEFMTFNSTEGSGGKTLVKITAKLSDLDGANIVRLAIFLQPLDSRQMTTDLLPSISECTLSWCGVAYPNATVIDGSLSMGPTRTYALSLVDPTVDDSFLEYATPPDFPDNDTLLVKRDSNLAVQSSLSALLNISLSEGDSVASPDGLLAAQIYDANDINATMDRVAISMTNNIRTGSNDALAYGEAWGDEQYLLIDMLWLLLPLVLIFLTFVLLFSSIVLSHFGGSQLWKNSPLPLLYHGLEGWNKEVLSSLDTIQIMGDEAKSMQATLQRNDEYEIRFIRA</sequence>
<evidence type="ECO:0000256" key="2">
    <source>
        <dbReference type="SAM" id="Phobius"/>
    </source>
</evidence>
<feature type="region of interest" description="Disordered" evidence="1">
    <location>
        <begin position="1"/>
        <end position="95"/>
    </location>
</feature>
<proteinExistence type="predicted"/>
<evidence type="ECO:0000313" key="3">
    <source>
        <dbReference type="EMBL" id="KAF2230540.1"/>
    </source>
</evidence>
<dbReference type="PANTHER" id="PTHR35394">
    <property type="entry name" value="DUF3176 DOMAIN-CONTAINING PROTEIN"/>
    <property type="match status" value="1"/>
</dbReference>
<dbReference type="Pfam" id="PF11374">
    <property type="entry name" value="DUF3176"/>
    <property type="match status" value="1"/>
</dbReference>
<dbReference type="Proteomes" id="UP000800092">
    <property type="component" value="Unassembled WGS sequence"/>
</dbReference>
<dbReference type="EMBL" id="ML991840">
    <property type="protein sequence ID" value="KAF2230540.1"/>
    <property type="molecule type" value="Genomic_DNA"/>
</dbReference>
<dbReference type="PANTHER" id="PTHR35394:SF5">
    <property type="entry name" value="DUF3176 DOMAIN-CONTAINING PROTEIN"/>
    <property type="match status" value="1"/>
</dbReference>
<feature type="transmembrane region" description="Helical" evidence="2">
    <location>
        <begin position="223"/>
        <end position="243"/>
    </location>
</feature>
<keyword evidence="4" id="KW-1185">Reference proteome</keyword>
<organism evidence="3 4">
    <name type="scientific">Viridothelium virens</name>
    <name type="common">Speckled blister lichen</name>
    <name type="synonym">Trypethelium virens</name>
    <dbReference type="NCBI Taxonomy" id="1048519"/>
    <lineage>
        <taxon>Eukaryota</taxon>
        <taxon>Fungi</taxon>
        <taxon>Dikarya</taxon>
        <taxon>Ascomycota</taxon>
        <taxon>Pezizomycotina</taxon>
        <taxon>Dothideomycetes</taxon>
        <taxon>Dothideomycetes incertae sedis</taxon>
        <taxon>Trypetheliales</taxon>
        <taxon>Trypetheliaceae</taxon>
        <taxon>Viridothelium</taxon>
    </lineage>
</organism>
<keyword evidence="2" id="KW-0472">Membrane</keyword>
<dbReference type="InterPro" id="IPR021514">
    <property type="entry name" value="DUF3176"/>
</dbReference>
<gene>
    <name evidence="3" type="ORF">EV356DRAFT_536356</name>
</gene>
<dbReference type="AlphaFoldDB" id="A0A6A6GYI8"/>
<feature type="compositionally biased region" description="Polar residues" evidence="1">
    <location>
        <begin position="1"/>
        <end position="15"/>
    </location>
</feature>
<keyword evidence="2" id="KW-1133">Transmembrane helix</keyword>
<accession>A0A6A6GYI8</accession>
<protein>
    <submittedName>
        <fullName evidence="3">Uncharacterized protein</fullName>
    </submittedName>
</protein>
<feature type="transmembrane region" description="Helical" evidence="2">
    <location>
        <begin position="107"/>
        <end position="132"/>
    </location>
</feature>
<keyword evidence="2" id="KW-0812">Transmembrane</keyword>
<feature type="transmembrane region" description="Helical" evidence="2">
    <location>
        <begin position="552"/>
        <end position="575"/>
    </location>
</feature>